<evidence type="ECO:0008006" key="2">
    <source>
        <dbReference type="Google" id="ProtNLM"/>
    </source>
</evidence>
<dbReference type="EMBL" id="DTDJ01000045">
    <property type="protein sequence ID" value="HGL18044.1"/>
    <property type="molecule type" value="Genomic_DNA"/>
</dbReference>
<proteinExistence type="predicted"/>
<organism evidence="1">
    <name type="scientific">candidate division WOR-3 bacterium</name>
    <dbReference type="NCBI Taxonomy" id="2052148"/>
    <lineage>
        <taxon>Bacteria</taxon>
        <taxon>Bacteria division WOR-3</taxon>
    </lineage>
</organism>
<evidence type="ECO:0000313" key="1">
    <source>
        <dbReference type="EMBL" id="HGL18044.1"/>
    </source>
</evidence>
<name>A0A7V4E655_UNCW3</name>
<sequence>MPHFCCGEPFDWEAFKEHMGFSDEELRQWISDPKRAEATKKMCSPEMQRKWLIVEVVKSHGCANGLKPGDRLYFKGIGNLDPKRSSNWCGHNLLFLPLVQDAIHNALMQGKDPNEFLYPNHFSCVDTTLKYGWGYVESKVYVVDEEDLDKI</sequence>
<comment type="caution">
    <text evidence="1">The sequence shown here is derived from an EMBL/GenBank/DDBJ whole genome shotgun (WGS) entry which is preliminary data.</text>
</comment>
<dbReference type="AlphaFoldDB" id="A0A7V4E655"/>
<reference evidence="1" key="1">
    <citation type="journal article" date="2020" name="mSystems">
        <title>Genome- and Community-Level Interaction Insights into Carbon Utilization and Element Cycling Functions of Hydrothermarchaeota in Hydrothermal Sediment.</title>
        <authorList>
            <person name="Zhou Z."/>
            <person name="Liu Y."/>
            <person name="Xu W."/>
            <person name="Pan J."/>
            <person name="Luo Z.H."/>
            <person name="Li M."/>
        </authorList>
    </citation>
    <scope>NUCLEOTIDE SEQUENCE [LARGE SCALE GENOMIC DNA]</scope>
    <source>
        <strain evidence="1">SpSt-69</strain>
    </source>
</reference>
<accession>A0A7V4E655</accession>
<gene>
    <name evidence="1" type="ORF">ENU66_06940</name>
</gene>
<protein>
    <recommendedName>
        <fullName evidence="2">TIGR04076 family protein</fullName>
    </recommendedName>
</protein>